<organism evidence="1 2">
    <name type="scientific">Rubrivirga litoralis</name>
    <dbReference type="NCBI Taxonomy" id="3075598"/>
    <lineage>
        <taxon>Bacteria</taxon>
        <taxon>Pseudomonadati</taxon>
        <taxon>Rhodothermota</taxon>
        <taxon>Rhodothermia</taxon>
        <taxon>Rhodothermales</taxon>
        <taxon>Rubricoccaceae</taxon>
        <taxon>Rubrivirga</taxon>
    </lineage>
</organism>
<dbReference type="Proteomes" id="UP001267426">
    <property type="component" value="Unassembled WGS sequence"/>
</dbReference>
<dbReference type="RefSeq" id="WP_311662386.1">
    <property type="nucleotide sequence ID" value="NZ_JAVRHT010000007.1"/>
</dbReference>
<dbReference type="NCBIfam" id="NF038353">
    <property type="entry name" value="FxLYD_dom"/>
    <property type="match status" value="1"/>
</dbReference>
<keyword evidence="2" id="KW-1185">Reference proteome</keyword>
<evidence type="ECO:0000313" key="2">
    <source>
        <dbReference type="Proteomes" id="UP001267426"/>
    </source>
</evidence>
<protein>
    <submittedName>
        <fullName evidence="1">FxLYD domain-containing protein</fullName>
    </submittedName>
</protein>
<gene>
    <name evidence="1" type="ORF">RM540_04715</name>
</gene>
<reference evidence="1 2" key="1">
    <citation type="submission" date="2023-09" db="EMBL/GenBank/DDBJ databases">
        <authorList>
            <person name="Rey-Velasco X."/>
        </authorList>
    </citation>
    <scope>NUCLEOTIDE SEQUENCE [LARGE SCALE GENOMIC DNA]</scope>
    <source>
        <strain evidence="1 2">F394</strain>
    </source>
</reference>
<dbReference type="EMBL" id="JAVRHT010000007">
    <property type="protein sequence ID" value="MDT0631045.1"/>
    <property type="molecule type" value="Genomic_DNA"/>
</dbReference>
<proteinExistence type="predicted"/>
<accession>A0ABU3BP39</accession>
<evidence type="ECO:0000313" key="1">
    <source>
        <dbReference type="EMBL" id="MDT0631045.1"/>
    </source>
</evidence>
<sequence>MARRAPGAATHPALRNSSGTGGAGGAFFGLPPHLLGPPVSIPPSFRPARFAAALALVGLTVLAACGDAPDQVGVHGLELQRRGGGYPSVSGHVVNEGGAAARSVDVSITLYDSDSRPIEDLLLQVRDVPPGDSVRFERDLDVVPNSVKLKYVGVN</sequence>
<dbReference type="InterPro" id="IPR047676">
    <property type="entry name" value="FxLYD_dom"/>
</dbReference>
<name>A0ABU3BP39_9BACT</name>
<comment type="caution">
    <text evidence="1">The sequence shown here is derived from an EMBL/GenBank/DDBJ whole genome shotgun (WGS) entry which is preliminary data.</text>
</comment>